<evidence type="ECO:0000313" key="7">
    <source>
        <dbReference type="EMBL" id="PQD97198.1"/>
    </source>
</evidence>
<evidence type="ECO:0000256" key="3">
    <source>
        <dbReference type="ARBA" id="ARBA00022692"/>
    </source>
</evidence>
<feature type="transmembrane region" description="Helical" evidence="6">
    <location>
        <begin position="92"/>
        <end position="117"/>
    </location>
</feature>
<dbReference type="RefSeq" id="WP_104848293.1">
    <property type="nucleotide sequence ID" value="NZ_PKOZ01000001.1"/>
</dbReference>
<evidence type="ECO:0000256" key="4">
    <source>
        <dbReference type="ARBA" id="ARBA00022989"/>
    </source>
</evidence>
<comment type="subcellular location">
    <subcellularLocation>
        <location evidence="1">Cell membrane</location>
        <topology evidence="1">Multi-pass membrane protein</topology>
    </subcellularLocation>
</comment>
<protein>
    <recommendedName>
        <fullName evidence="9">LrgB family protein</fullName>
    </recommendedName>
</protein>
<keyword evidence="2" id="KW-1003">Cell membrane</keyword>
<reference evidence="7 8" key="1">
    <citation type="submission" date="2017-12" db="EMBL/GenBank/DDBJ databases">
        <title>Taxonomic description and draft genome of Pradoshia cofamensis Gen. nov., sp. nov., a thermotolerant bacillale isolated from anterior gut of earthworm Eisenia fetida.</title>
        <authorList>
            <person name="Saha T."/>
            <person name="Chakraborty R."/>
        </authorList>
    </citation>
    <scope>NUCLEOTIDE SEQUENCE [LARGE SCALE GENOMIC DNA]</scope>
    <source>
        <strain evidence="7 8">EAG3</strain>
    </source>
</reference>
<dbReference type="GO" id="GO:0005886">
    <property type="term" value="C:plasma membrane"/>
    <property type="evidence" value="ECO:0007669"/>
    <property type="project" value="UniProtKB-SubCell"/>
</dbReference>
<dbReference type="InterPro" id="IPR007300">
    <property type="entry name" value="CidB/LrgB"/>
</dbReference>
<evidence type="ECO:0000256" key="5">
    <source>
        <dbReference type="ARBA" id="ARBA00023136"/>
    </source>
</evidence>
<dbReference type="EMBL" id="PKOZ01000001">
    <property type="protein sequence ID" value="PQD97198.1"/>
    <property type="molecule type" value="Genomic_DNA"/>
</dbReference>
<evidence type="ECO:0000313" key="8">
    <source>
        <dbReference type="Proteomes" id="UP000239663"/>
    </source>
</evidence>
<organism evidence="7 8">
    <name type="scientific">Pradoshia eiseniae</name>
    <dbReference type="NCBI Taxonomy" id="2064768"/>
    <lineage>
        <taxon>Bacteria</taxon>
        <taxon>Bacillati</taxon>
        <taxon>Bacillota</taxon>
        <taxon>Bacilli</taxon>
        <taxon>Bacillales</taxon>
        <taxon>Bacillaceae</taxon>
        <taxon>Pradoshia</taxon>
    </lineage>
</organism>
<sequence length="233" mass="24714">MNQFLTALIVIIFTVVVFLFMKKLYLSYPLTLLTPILTSTILIVVILNLFGISYDTYMIGGYWMNQLLGPAIVGLAFPLYSQRKILADNKYVILSGVICGVIAGMASGILLALAAGINERVLYSILPKSFTTPIAIELSSQAGGIPSMTAIFVMFAGLTGAVLGPQFLRLIRVTSPISIGIAMGCASHAIGTSKTSELGLTAFSMSSVSMTLSAVIGSFLSPVILLLYHSFAG</sequence>
<name>A0A2S7N593_9BACI</name>
<evidence type="ECO:0000256" key="1">
    <source>
        <dbReference type="ARBA" id="ARBA00004651"/>
    </source>
</evidence>
<comment type="caution">
    <text evidence="7">The sequence shown here is derived from an EMBL/GenBank/DDBJ whole genome shotgun (WGS) entry which is preliminary data.</text>
</comment>
<feature type="transmembrane region" description="Helical" evidence="6">
    <location>
        <begin position="210"/>
        <end position="228"/>
    </location>
</feature>
<keyword evidence="8" id="KW-1185">Reference proteome</keyword>
<dbReference type="AlphaFoldDB" id="A0A2S7N593"/>
<feature type="transmembrane region" description="Helical" evidence="6">
    <location>
        <begin position="145"/>
        <end position="163"/>
    </location>
</feature>
<dbReference type="Proteomes" id="UP000239663">
    <property type="component" value="Unassembled WGS sequence"/>
</dbReference>
<evidence type="ECO:0000256" key="6">
    <source>
        <dbReference type="SAM" id="Phobius"/>
    </source>
</evidence>
<feature type="transmembrane region" description="Helical" evidence="6">
    <location>
        <begin position="60"/>
        <end position="80"/>
    </location>
</feature>
<gene>
    <name evidence="7" type="ORF">CYL18_04820</name>
</gene>
<keyword evidence="4 6" id="KW-1133">Transmembrane helix</keyword>
<evidence type="ECO:0000256" key="2">
    <source>
        <dbReference type="ARBA" id="ARBA00022475"/>
    </source>
</evidence>
<feature type="transmembrane region" description="Helical" evidence="6">
    <location>
        <begin position="170"/>
        <end position="190"/>
    </location>
</feature>
<dbReference type="PANTHER" id="PTHR30249:SF17">
    <property type="entry name" value="HOLIN-LIKE PROTEIN CIDB"/>
    <property type="match status" value="1"/>
</dbReference>
<feature type="transmembrane region" description="Helical" evidence="6">
    <location>
        <begin position="32"/>
        <end position="54"/>
    </location>
</feature>
<evidence type="ECO:0008006" key="9">
    <source>
        <dbReference type="Google" id="ProtNLM"/>
    </source>
</evidence>
<proteinExistence type="predicted"/>
<feature type="transmembrane region" description="Helical" evidence="6">
    <location>
        <begin position="6"/>
        <end position="25"/>
    </location>
</feature>
<dbReference type="PANTHER" id="PTHR30249">
    <property type="entry name" value="PUTATIVE SEROTONIN TRANSPORTER"/>
    <property type="match status" value="1"/>
</dbReference>
<dbReference type="Pfam" id="PF04172">
    <property type="entry name" value="LrgB"/>
    <property type="match status" value="1"/>
</dbReference>
<keyword evidence="5 6" id="KW-0472">Membrane</keyword>
<keyword evidence="3 6" id="KW-0812">Transmembrane</keyword>
<accession>A0A2S7N593</accession>
<dbReference type="OrthoDB" id="9811701at2"/>